<dbReference type="InterPro" id="IPR051058">
    <property type="entry name" value="GDSL_Est/Lipase"/>
</dbReference>
<dbReference type="HOGENOM" id="CLU_058091_0_0_1"/>
<dbReference type="RefSeq" id="XP_007418293.1">
    <property type="nucleotide sequence ID" value="XM_007418231.1"/>
</dbReference>
<dbReference type="STRING" id="747676.F4SAA2"/>
<dbReference type="InParanoid" id="F4SAA2"/>
<gene>
    <name evidence="2" type="ORF">MELLADRAFT_79698</name>
</gene>
<dbReference type="PANTHER" id="PTHR45648">
    <property type="entry name" value="GDSL LIPASE/ACYLHYDROLASE FAMILY PROTEIN (AFU_ORTHOLOGUE AFUA_4G14700)"/>
    <property type="match status" value="1"/>
</dbReference>
<keyword evidence="3" id="KW-1185">Reference proteome</keyword>
<dbReference type="GO" id="GO:0016788">
    <property type="term" value="F:hydrolase activity, acting on ester bonds"/>
    <property type="evidence" value="ECO:0007669"/>
    <property type="project" value="InterPro"/>
</dbReference>
<accession>F4SAA2</accession>
<dbReference type="GeneID" id="18933307"/>
<keyword evidence="1" id="KW-0378">Hydrolase</keyword>
<dbReference type="Gene3D" id="3.40.50.1110">
    <property type="entry name" value="SGNH hydrolase"/>
    <property type="match status" value="1"/>
</dbReference>
<reference evidence="3" key="1">
    <citation type="journal article" date="2011" name="Proc. Natl. Acad. Sci. U.S.A.">
        <title>Obligate biotrophy features unraveled by the genomic analysis of rust fungi.</title>
        <authorList>
            <person name="Duplessis S."/>
            <person name="Cuomo C.A."/>
            <person name="Lin Y.-C."/>
            <person name="Aerts A."/>
            <person name="Tisserant E."/>
            <person name="Veneault-Fourrey C."/>
            <person name="Joly D.L."/>
            <person name="Hacquard S."/>
            <person name="Amselem J."/>
            <person name="Cantarel B.L."/>
            <person name="Chiu R."/>
            <person name="Coutinho P.M."/>
            <person name="Feau N."/>
            <person name="Field M."/>
            <person name="Frey P."/>
            <person name="Gelhaye E."/>
            <person name="Goldberg J."/>
            <person name="Grabherr M.G."/>
            <person name="Kodira C.D."/>
            <person name="Kohler A."/>
            <person name="Kuees U."/>
            <person name="Lindquist E.A."/>
            <person name="Lucas S.M."/>
            <person name="Mago R."/>
            <person name="Mauceli E."/>
            <person name="Morin E."/>
            <person name="Murat C."/>
            <person name="Pangilinan J.L."/>
            <person name="Park R."/>
            <person name="Pearson M."/>
            <person name="Quesneville H."/>
            <person name="Rouhier N."/>
            <person name="Sakthikumar S."/>
            <person name="Salamov A.A."/>
            <person name="Schmutz J."/>
            <person name="Selles B."/>
            <person name="Shapiro H."/>
            <person name="Tanguay P."/>
            <person name="Tuskan G.A."/>
            <person name="Henrissat B."/>
            <person name="Van de Peer Y."/>
            <person name="Rouze P."/>
            <person name="Ellis J.G."/>
            <person name="Dodds P.N."/>
            <person name="Schein J.E."/>
            <person name="Zhong S."/>
            <person name="Hamelin R.C."/>
            <person name="Grigoriev I.V."/>
            <person name="Szabo L.J."/>
            <person name="Martin F."/>
        </authorList>
    </citation>
    <scope>NUCLEOTIDE SEQUENCE [LARGE SCALE GENOMIC DNA]</scope>
    <source>
        <strain evidence="3">98AG31 / pathotype 3-4-7</strain>
    </source>
</reference>
<dbReference type="OrthoDB" id="1600564at2759"/>
<dbReference type="InterPro" id="IPR036514">
    <property type="entry name" value="SGNH_hydro_sf"/>
</dbReference>
<dbReference type="InterPro" id="IPR001087">
    <property type="entry name" value="GDSL"/>
</dbReference>
<dbReference type="eggNOG" id="ENOG502RSCK">
    <property type="taxonomic scope" value="Eukaryota"/>
</dbReference>
<dbReference type="EMBL" id="GL883176">
    <property type="protein sequence ID" value="EGF98415.1"/>
    <property type="molecule type" value="Genomic_DNA"/>
</dbReference>
<organism evidence="3">
    <name type="scientific">Melampsora larici-populina (strain 98AG31 / pathotype 3-4-7)</name>
    <name type="common">Poplar leaf rust fungus</name>
    <dbReference type="NCBI Taxonomy" id="747676"/>
    <lineage>
        <taxon>Eukaryota</taxon>
        <taxon>Fungi</taxon>
        <taxon>Dikarya</taxon>
        <taxon>Basidiomycota</taxon>
        <taxon>Pucciniomycotina</taxon>
        <taxon>Pucciniomycetes</taxon>
        <taxon>Pucciniales</taxon>
        <taxon>Melampsoraceae</taxon>
        <taxon>Melampsora</taxon>
    </lineage>
</organism>
<dbReference type="KEGG" id="mlr:MELLADRAFT_79698"/>
<evidence type="ECO:0000313" key="2">
    <source>
        <dbReference type="EMBL" id="EGF98415.1"/>
    </source>
</evidence>
<sequence length="374" mass="42005">MCHSFFKNVSARHLLIVYLASSALVLVGARTRVVSRRELSFVSFESRLSVDLESRQSSQTSEKHTSIVVFGASWADNAHPRPDKYKGTFRDPPYYKGRYSNGIIWAEYLAQSLLTGRNIPLLDYAYGGAVASNTLTYTDKPDTNTQSDTYISDVRNGKINRGAGPVLHFWWIGLNQITQIWTDAIKADPTARQPDVVAKAHSQVQDNVAELKRQVVKVMQDPAVQRAPCDFFIVPIPNMAEVLTFQFQAVDLSKNVTQLAKTYVDFIGDLSYAYNQGIARFVSEMQTTYGSPTTHGWVRTMDFESFWKSAIDDPRKYQLEVSDKACLQSVNGTQVVCANPEKYVFWDSLHPTTAMHKLIAANLVPAINVARLLF</sequence>
<dbReference type="Pfam" id="PF00657">
    <property type="entry name" value="Lipase_GDSL"/>
    <property type="match status" value="1"/>
</dbReference>
<dbReference type="CDD" id="cd01846">
    <property type="entry name" value="fatty_acyltransferase_like"/>
    <property type="match status" value="1"/>
</dbReference>
<dbReference type="Proteomes" id="UP000001072">
    <property type="component" value="Unassembled WGS sequence"/>
</dbReference>
<name>F4SAA2_MELLP</name>
<protein>
    <recommendedName>
        <fullName evidence="4">Carbohydrate esterase family 16 protein</fullName>
    </recommendedName>
</protein>
<dbReference type="PANTHER" id="PTHR45648:SF22">
    <property type="entry name" value="GDSL LIPASE_ACYLHYDROLASE FAMILY PROTEIN (AFU_ORTHOLOGUE AFUA_4G14700)"/>
    <property type="match status" value="1"/>
</dbReference>
<evidence type="ECO:0008006" key="4">
    <source>
        <dbReference type="Google" id="ProtNLM"/>
    </source>
</evidence>
<evidence type="ECO:0000256" key="1">
    <source>
        <dbReference type="ARBA" id="ARBA00022801"/>
    </source>
</evidence>
<dbReference type="VEuPathDB" id="FungiDB:MELLADRAFT_79698"/>
<dbReference type="SUPFAM" id="SSF52266">
    <property type="entry name" value="SGNH hydrolase"/>
    <property type="match status" value="1"/>
</dbReference>
<dbReference type="AlphaFoldDB" id="F4SAA2"/>
<evidence type="ECO:0000313" key="3">
    <source>
        <dbReference type="Proteomes" id="UP000001072"/>
    </source>
</evidence>
<proteinExistence type="predicted"/>